<proteinExistence type="predicted"/>
<dbReference type="InterPro" id="IPR019606">
    <property type="entry name" value="GerMN"/>
</dbReference>
<feature type="domain" description="GerMN" evidence="1">
    <location>
        <begin position="70"/>
        <end position="158"/>
    </location>
</feature>
<evidence type="ECO:0000313" key="2">
    <source>
        <dbReference type="EMBL" id="MPM77869.1"/>
    </source>
</evidence>
<evidence type="ECO:0000259" key="1">
    <source>
        <dbReference type="SMART" id="SM00909"/>
    </source>
</evidence>
<dbReference type="EMBL" id="VSSQ01028239">
    <property type="protein sequence ID" value="MPM77869.1"/>
    <property type="molecule type" value="Genomic_DNA"/>
</dbReference>
<sequence>MYITVDGNDLKMTNGLTMGKLGRNDIVKDGDISAEPTNYEILTLYFENGNGTELNTEIREVEVNPNLPLERYVIEQLIKGPEDLNLISTIPSDTKIRDISTADGICYVDLSSDFVVKQSDREKDSIAAIYSIVNSLGEIEGISKVQFLIEGEKIDDYKNIMDLSKAVEPNYDISFN</sequence>
<accession>A0A645CLV8</accession>
<gene>
    <name evidence="2" type="ORF">SDC9_124877</name>
</gene>
<name>A0A645CLV8_9ZZZZ</name>
<comment type="caution">
    <text evidence="2">The sequence shown here is derived from an EMBL/GenBank/DDBJ whole genome shotgun (WGS) entry which is preliminary data.</text>
</comment>
<dbReference type="AlphaFoldDB" id="A0A645CLV8"/>
<protein>
    <recommendedName>
        <fullName evidence="1">GerMN domain-containing protein</fullName>
    </recommendedName>
</protein>
<dbReference type="Pfam" id="PF10646">
    <property type="entry name" value="Germane"/>
    <property type="match status" value="1"/>
</dbReference>
<dbReference type="SMART" id="SM00909">
    <property type="entry name" value="Germane"/>
    <property type="match status" value="1"/>
</dbReference>
<reference evidence="2" key="1">
    <citation type="submission" date="2019-08" db="EMBL/GenBank/DDBJ databases">
        <authorList>
            <person name="Kucharzyk K."/>
            <person name="Murdoch R.W."/>
            <person name="Higgins S."/>
            <person name="Loffler F."/>
        </authorList>
    </citation>
    <scope>NUCLEOTIDE SEQUENCE</scope>
</reference>
<organism evidence="2">
    <name type="scientific">bioreactor metagenome</name>
    <dbReference type="NCBI Taxonomy" id="1076179"/>
    <lineage>
        <taxon>unclassified sequences</taxon>
        <taxon>metagenomes</taxon>
        <taxon>ecological metagenomes</taxon>
    </lineage>
</organism>